<dbReference type="EnsemblMetazoa" id="MESCA011054-RA">
    <property type="protein sequence ID" value="MESCA011054-PA"/>
    <property type="gene ID" value="MESCA011054"/>
</dbReference>
<reference evidence="2" key="1">
    <citation type="submission" date="2013-02" db="EMBL/GenBank/DDBJ databases">
        <authorList>
            <person name="Hughes D."/>
        </authorList>
    </citation>
    <scope>NUCLEOTIDE SEQUENCE</scope>
    <source>
        <strain>Durham</strain>
        <strain evidence="2">NC isolate 2 -- Noor lab</strain>
    </source>
</reference>
<proteinExistence type="predicted"/>
<evidence type="ECO:0000313" key="2">
    <source>
        <dbReference type="Proteomes" id="UP000015102"/>
    </source>
</evidence>
<keyword evidence="2" id="KW-1185">Reference proteome</keyword>
<dbReference type="AlphaFoldDB" id="T1H453"/>
<evidence type="ECO:0000313" key="1">
    <source>
        <dbReference type="EnsemblMetazoa" id="MESCA011054-PA"/>
    </source>
</evidence>
<accession>T1H453</accession>
<dbReference type="HOGENOM" id="CLU_2515217_0_0_1"/>
<reference evidence="1" key="2">
    <citation type="submission" date="2015-06" db="UniProtKB">
        <authorList>
            <consortium name="EnsemblMetazoa"/>
        </authorList>
    </citation>
    <scope>IDENTIFICATION</scope>
</reference>
<dbReference type="Proteomes" id="UP000015102">
    <property type="component" value="Unassembled WGS sequence"/>
</dbReference>
<sequence>MPFTNNFGQIPQTSVMDRSDMQQANLTPEMWMERLNNLKSRANIGNKGNEISYVYFYCHNVNVQHTQVINRLWTVHGQGDPNHDI</sequence>
<name>T1H453_MEGSC</name>
<organism evidence="1 2">
    <name type="scientific">Megaselia scalaris</name>
    <name type="common">Humpbacked fly</name>
    <name type="synonym">Phora scalaris</name>
    <dbReference type="NCBI Taxonomy" id="36166"/>
    <lineage>
        <taxon>Eukaryota</taxon>
        <taxon>Metazoa</taxon>
        <taxon>Ecdysozoa</taxon>
        <taxon>Arthropoda</taxon>
        <taxon>Hexapoda</taxon>
        <taxon>Insecta</taxon>
        <taxon>Pterygota</taxon>
        <taxon>Neoptera</taxon>
        <taxon>Endopterygota</taxon>
        <taxon>Diptera</taxon>
        <taxon>Brachycera</taxon>
        <taxon>Muscomorpha</taxon>
        <taxon>Platypezoidea</taxon>
        <taxon>Phoridae</taxon>
        <taxon>Megaseliini</taxon>
        <taxon>Megaselia</taxon>
    </lineage>
</organism>
<protein>
    <submittedName>
        <fullName evidence="1">Uncharacterized protein</fullName>
    </submittedName>
</protein>
<dbReference type="EMBL" id="CAQQ02388036">
    <property type="status" value="NOT_ANNOTATED_CDS"/>
    <property type="molecule type" value="Genomic_DNA"/>
</dbReference>
<dbReference type="EMBL" id="CAQQ02388037">
    <property type="status" value="NOT_ANNOTATED_CDS"/>
    <property type="molecule type" value="Genomic_DNA"/>
</dbReference>